<dbReference type="CDD" id="cd08422">
    <property type="entry name" value="PBP2_CrgA_like"/>
    <property type="match status" value="1"/>
</dbReference>
<evidence type="ECO:0000256" key="3">
    <source>
        <dbReference type="ARBA" id="ARBA00023125"/>
    </source>
</evidence>
<keyword evidence="2" id="KW-0805">Transcription regulation</keyword>
<organism evidence="6 7">
    <name type="scientific">Pseudoalteromonas phenolica</name>
    <dbReference type="NCBI Taxonomy" id="161398"/>
    <lineage>
        <taxon>Bacteria</taxon>
        <taxon>Pseudomonadati</taxon>
        <taxon>Pseudomonadota</taxon>
        <taxon>Gammaproteobacteria</taxon>
        <taxon>Alteromonadales</taxon>
        <taxon>Pseudoalteromonadaceae</taxon>
        <taxon>Pseudoalteromonas</taxon>
    </lineage>
</organism>
<evidence type="ECO:0000256" key="2">
    <source>
        <dbReference type="ARBA" id="ARBA00023015"/>
    </source>
</evidence>
<dbReference type="GO" id="GO:0043565">
    <property type="term" value="F:sequence-specific DNA binding"/>
    <property type="evidence" value="ECO:0007669"/>
    <property type="project" value="TreeGrafter"/>
</dbReference>
<evidence type="ECO:0000313" key="7">
    <source>
        <dbReference type="Proteomes" id="UP000291338"/>
    </source>
</evidence>
<comment type="similarity">
    <text evidence="1">Belongs to the LysR transcriptional regulatory family.</text>
</comment>
<dbReference type="InterPro" id="IPR036390">
    <property type="entry name" value="WH_DNA-bd_sf"/>
</dbReference>
<dbReference type="Gene3D" id="3.40.190.290">
    <property type="match status" value="1"/>
</dbReference>
<dbReference type="Pfam" id="PF03466">
    <property type="entry name" value="LysR_substrate"/>
    <property type="match status" value="1"/>
</dbReference>
<evidence type="ECO:0000259" key="5">
    <source>
        <dbReference type="PROSITE" id="PS50931"/>
    </source>
</evidence>
<dbReference type="FunFam" id="1.10.10.10:FF:000001">
    <property type="entry name" value="LysR family transcriptional regulator"/>
    <property type="match status" value="1"/>
</dbReference>
<dbReference type="PANTHER" id="PTHR30537:SF5">
    <property type="entry name" value="HTH-TYPE TRANSCRIPTIONAL ACTIVATOR TTDR-RELATED"/>
    <property type="match status" value="1"/>
</dbReference>
<dbReference type="InterPro" id="IPR036388">
    <property type="entry name" value="WH-like_DNA-bd_sf"/>
</dbReference>
<dbReference type="SUPFAM" id="SSF46785">
    <property type="entry name" value="Winged helix' DNA-binding domain"/>
    <property type="match status" value="1"/>
</dbReference>
<dbReference type="InterPro" id="IPR000847">
    <property type="entry name" value="LysR_HTH_N"/>
</dbReference>
<feature type="domain" description="HTH lysR-type" evidence="5">
    <location>
        <begin position="1"/>
        <end position="62"/>
    </location>
</feature>
<keyword evidence="4" id="KW-0804">Transcription</keyword>
<sequence>MNEHKRVELLMLFLTLAEQLSFTKAAEQLGISKGYLSEKIKQLETHLKTPLVIRTTRSVKLTAQGVHVYEQALRIRTQLFDIEKTTDSQQVAGVIRLTAPKMFASTFLFDICHKFKQQHPNIEFVINSSYRTFNLNQQDFDLAFRATSSPPDNMVANKLFDYEHIIVASPRYLQSSASIDSLVDLENHHCLTVTEQTIWPFTSQQVNINGWLSSNDNHMLKRSAQQGGGLFRIANYFVKDELDSGQLVEVLQQEKIKNSGGLYMLYPQLIYPPYKLRVFIDFVKAYFREYQSF</sequence>
<dbReference type="Pfam" id="PF00126">
    <property type="entry name" value="HTH_1"/>
    <property type="match status" value="1"/>
</dbReference>
<dbReference type="InterPro" id="IPR005119">
    <property type="entry name" value="LysR_subst-bd"/>
</dbReference>
<dbReference type="InterPro" id="IPR058163">
    <property type="entry name" value="LysR-type_TF_proteobact-type"/>
</dbReference>
<dbReference type="Gene3D" id="1.10.10.10">
    <property type="entry name" value="Winged helix-like DNA-binding domain superfamily/Winged helix DNA-binding domain"/>
    <property type="match status" value="1"/>
</dbReference>
<dbReference type="GO" id="GO:0003700">
    <property type="term" value="F:DNA-binding transcription factor activity"/>
    <property type="evidence" value="ECO:0007669"/>
    <property type="project" value="InterPro"/>
</dbReference>
<reference evidence="6 7" key="1">
    <citation type="submission" date="2018-01" db="EMBL/GenBank/DDBJ databases">
        <title>Co-occurrence of chitin degradation, pigmentation and bioactivity in marine Pseudoalteromonas.</title>
        <authorList>
            <person name="Paulsen S."/>
            <person name="Gram L."/>
            <person name="Machado H."/>
        </authorList>
    </citation>
    <scope>NUCLEOTIDE SEQUENCE [LARGE SCALE GENOMIC DNA]</scope>
    <source>
        <strain evidence="6 7">S3898</strain>
    </source>
</reference>
<dbReference type="PANTHER" id="PTHR30537">
    <property type="entry name" value="HTH-TYPE TRANSCRIPTIONAL REGULATOR"/>
    <property type="match status" value="1"/>
</dbReference>
<protein>
    <submittedName>
        <fullName evidence="6">LysR family transcriptional regulator</fullName>
    </submittedName>
</protein>
<dbReference type="Proteomes" id="UP000291338">
    <property type="component" value="Unassembled WGS sequence"/>
</dbReference>
<accession>A0A4Q7IP93</accession>
<dbReference type="PROSITE" id="PS50931">
    <property type="entry name" value="HTH_LYSR"/>
    <property type="match status" value="1"/>
</dbReference>
<dbReference type="AlphaFoldDB" id="A0A4Q7IP93"/>
<dbReference type="SUPFAM" id="SSF53850">
    <property type="entry name" value="Periplasmic binding protein-like II"/>
    <property type="match status" value="1"/>
</dbReference>
<evidence type="ECO:0000256" key="4">
    <source>
        <dbReference type="ARBA" id="ARBA00023163"/>
    </source>
</evidence>
<evidence type="ECO:0000256" key="1">
    <source>
        <dbReference type="ARBA" id="ARBA00009437"/>
    </source>
</evidence>
<dbReference type="EMBL" id="PPSX01000024">
    <property type="protein sequence ID" value="RZQ53555.1"/>
    <property type="molecule type" value="Genomic_DNA"/>
</dbReference>
<evidence type="ECO:0000313" key="6">
    <source>
        <dbReference type="EMBL" id="RZQ53555.1"/>
    </source>
</evidence>
<name>A0A4Q7IP93_9GAMM</name>
<gene>
    <name evidence="6" type="ORF">C1E23_08610</name>
</gene>
<keyword evidence="3" id="KW-0238">DNA-binding</keyword>
<dbReference type="GO" id="GO:0006351">
    <property type="term" value="P:DNA-templated transcription"/>
    <property type="evidence" value="ECO:0007669"/>
    <property type="project" value="TreeGrafter"/>
</dbReference>
<comment type="caution">
    <text evidence="6">The sequence shown here is derived from an EMBL/GenBank/DDBJ whole genome shotgun (WGS) entry which is preliminary data.</text>
</comment>
<proteinExistence type="inferred from homology"/>